<evidence type="ECO:0000313" key="4">
    <source>
        <dbReference type="EMBL" id="SDX40776.1"/>
    </source>
</evidence>
<dbReference type="PANTHER" id="PTHR32309">
    <property type="entry name" value="TYROSINE-PROTEIN KINASE"/>
    <property type="match status" value="1"/>
</dbReference>
<dbReference type="Proteomes" id="UP000198539">
    <property type="component" value="Unassembled WGS sequence"/>
</dbReference>
<organism evidence="4 5">
    <name type="scientific">Roseicitreum antarcticum</name>
    <dbReference type="NCBI Taxonomy" id="564137"/>
    <lineage>
        <taxon>Bacteria</taxon>
        <taxon>Pseudomonadati</taxon>
        <taxon>Pseudomonadota</taxon>
        <taxon>Alphaproteobacteria</taxon>
        <taxon>Rhodobacterales</taxon>
        <taxon>Paracoccaceae</taxon>
        <taxon>Roseicitreum</taxon>
    </lineage>
</organism>
<evidence type="ECO:0000256" key="1">
    <source>
        <dbReference type="SAM" id="Coils"/>
    </source>
</evidence>
<name>A0A1H3BFV5_9RHOB</name>
<evidence type="ECO:0000256" key="2">
    <source>
        <dbReference type="SAM" id="MobiDB-lite"/>
    </source>
</evidence>
<feature type="compositionally biased region" description="Basic residues" evidence="2">
    <location>
        <begin position="1"/>
        <end position="14"/>
    </location>
</feature>
<feature type="transmembrane region" description="Helical" evidence="3">
    <location>
        <begin position="304"/>
        <end position="327"/>
    </location>
</feature>
<dbReference type="InterPro" id="IPR050445">
    <property type="entry name" value="Bact_polysacc_biosynth/exp"/>
</dbReference>
<dbReference type="PANTHER" id="PTHR32309:SF13">
    <property type="entry name" value="FERRIC ENTEROBACTIN TRANSPORT PROTEIN FEPE"/>
    <property type="match status" value="1"/>
</dbReference>
<dbReference type="RefSeq" id="WP_143033521.1">
    <property type="nucleotide sequence ID" value="NZ_CP061498.1"/>
</dbReference>
<accession>A0A1H3BFV5</accession>
<keyword evidence="3" id="KW-1133">Transmembrane helix</keyword>
<sequence length="668" mass="71887">MTTTPKARRFRLRRSGSTDSAGAGQPARMNDVLRSLLQARGGKAPDELGLFDENDTSATGLPQGRRREAEPAAMPGDGPGPDQGDGRHAAAPRQMDRQPSVPSAAPDVFDAGPIAARDIARSANAGRQPTGSAAGPGTTTSHPARANGATGSDATATVTGAAAKGLGQATSGATQGAAAVEAEHKLAAIRAEALTGRQLRMAMRVATRHGIRAASGEDAVRQLRERGIDPFERSNLMALVKSDTQPGTELTTDARQTLPAMPRATRVGQADGGVNPALAEAAAAREKDLARIQRQIMRRRRKRMLLLGARLFVFVTIPTMLVAYYFFFLATPLYATNTEFVIQQADSGGSSMAGELGGMLGGAGLGGSADSVTVQSYLQSRGALRRLDAEHGFKAHFSGDNIDMLRRLDPDATDEAAYRLYQRHIMVGFDPTEGVVKLEVIAADPETSERFATALLGYAEEQVDSLTQRLRENQMRDATQSYEDAERRMQEARTSAVELQEQFNVMSAEVEVSILSQQITALETELSQARLSLQQMLSNARPNTARVEPLRRRIANMETEIANLRDGMTQSSGGENSLARMQSELISAEADVETRQMLLAQSLQMMETARLEANRQVRYLSVGVTPIAPDEPTYPRAVENTFLAFLVFSGVYLMLSMTAAILREQVAA</sequence>
<proteinExistence type="predicted"/>
<gene>
    <name evidence="4" type="ORF">SAMN04488238_10838</name>
</gene>
<keyword evidence="3" id="KW-0472">Membrane</keyword>
<feature type="coiled-coil region" evidence="1">
    <location>
        <begin position="475"/>
        <end position="539"/>
    </location>
</feature>
<dbReference type="GO" id="GO:0005886">
    <property type="term" value="C:plasma membrane"/>
    <property type="evidence" value="ECO:0007669"/>
    <property type="project" value="TreeGrafter"/>
</dbReference>
<dbReference type="EMBL" id="FNOM01000008">
    <property type="protein sequence ID" value="SDX40776.1"/>
    <property type="molecule type" value="Genomic_DNA"/>
</dbReference>
<dbReference type="STRING" id="564137.SAMN04488238_10838"/>
<evidence type="ECO:0000256" key="3">
    <source>
        <dbReference type="SAM" id="Phobius"/>
    </source>
</evidence>
<evidence type="ECO:0000313" key="5">
    <source>
        <dbReference type="Proteomes" id="UP000198539"/>
    </source>
</evidence>
<dbReference type="AlphaFoldDB" id="A0A1H3BFV5"/>
<feature type="region of interest" description="Disordered" evidence="2">
    <location>
        <begin position="44"/>
        <end position="109"/>
    </location>
</feature>
<reference evidence="4 5" key="1">
    <citation type="submission" date="2016-10" db="EMBL/GenBank/DDBJ databases">
        <authorList>
            <person name="de Groot N.N."/>
        </authorList>
    </citation>
    <scope>NUCLEOTIDE SEQUENCE [LARGE SCALE GENOMIC DNA]</scope>
    <source>
        <strain evidence="4 5">CGMCC 1.8894</strain>
    </source>
</reference>
<feature type="region of interest" description="Disordered" evidence="2">
    <location>
        <begin position="123"/>
        <end position="153"/>
    </location>
</feature>
<keyword evidence="5" id="KW-1185">Reference proteome</keyword>
<feature type="compositionally biased region" description="Low complexity" evidence="2">
    <location>
        <begin position="129"/>
        <end position="141"/>
    </location>
</feature>
<dbReference type="OrthoDB" id="7810642at2"/>
<dbReference type="GO" id="GO:0004713">
    <property type="term" value="F:protein tyrosine kinase activity"/>
    <property type="evidence" value="ECO:0007669"/>
    <property type="project" value="TreeGrafter"/>
</dbReference>
<feature type="transmembrane region" description="Helical" evidence="3">
    <location>
        <begin position="642"/>
        <end position="662"/>
    </location>
</feature>
<dbReference type="Gene3D" id="1.10.287.1490">
    <property type="match status" value="1"/>
</dbReference>
<protein>
    <submittedName>
        <fullName evidence="4">Capsular polysaccharide transport system permease protein</fullName>
    </submittedName>
</protein>
<keyword evidence="3" id="KW-0812">Transmembrane</keyword>
<keyword evidence="1" id="KW-0175">Coiled coil</keyword>
<feature type="region of interest" description="Disordered" evidence="2">
    <location>
        <begin position="1"/>
        <end position="31"/>
    </location>
</feature>